<keyword evidence="3" id="KW-1185">Reference proteome</keyword>
<keyword evidence="1" id="KW-1133">Transmembrane helix</keyword>
<dbReference type="AlphaFoldDB" id="A0A822YST9"/>
<evidence type="ECO:0000313" key="3">
    <source>
        <dbReference type="Proteomes" id="UP000607653"/>
    </source>
</evidence>
<evidence type="ECO:0000256" key="1">
    <source>
        <dbReference type="SAM" id="Phobius"/>
    </source>
</evidence>
<proteinExistence type="predicted"/>
<keyword evidence="1" id="KW-0812">Transmembrane</keyword>
<organism evidence="2 3">
    <name type="scientific">Nelumbo nucifera</name>
    <name type="common">Sacred lotus</name>
    <dbReference type="NCBI Taxonomy" id="4432"/>
    <lineage>
        <taxon>Eukaryota</taxon>
        <taxon>Viridiplantae</taxon>
        <taxon>Streptophyta</taxon>
        <taxon>Embryophyta</taxon>
        <taxon>Tracheophyta</taxon>
        <taxon>Spermatophyta</taxon>
        <taxon>Magnoliopsida</taxon>
        <taxon>Proteales</taxon>
        <taxon>Nelumbonaceae</taxon>
        <taxon>Nelumbo</taxon>
    </lineage>
</organism>
<gene>
    <name evidence="2" type="ORF">HUJ06_011139</name>
</gene>
<dbReference type="Proteomes" id="UP000607653">
    <property type="component" value="Unassembled WGS sequence"/>
</dbReference>
<evidence type="ECO:0000313" key="2">
    <source>
        <dbReference type="EMBL" id="DAD32288.1"/>
    </source>
</evidence>
<dbReference type="EMBL" id="DUZY01000003">
    <property type="protein sequence ID" value="DAD32288.1"/>
    <property type="molecule type" value="Genomic_DNA"/>
</dbReference>
<evidence type="ECO:0008006" key="4">
    <source>
        <dbReference type="Google" id="ProtNLM"/>
    </source>
</evidence>
<comment type="caution">
    <text evidence="2">The sequence shown here is derived from an EMBL/GenBank/DDBJ whole genome shotgun (WGS) entry which is preliminary data.</text>
</comment>
<name>A0A822YST9_NELNU</name>
<keyword evidence="1" id="KW-0472">Membrane</keyword>
<feature type="transmembrane region" description="Helical" evidence="1">
    <location>
        <begin position="14"/>
        <end position="35"/>
    </location>
</feature>
<reference evidence="2 3" key="1">
    <citation type="journal article" date="2020" name="Mol. Biol. Evol.">
        <title>Distinct Expression and Methylation Patterns for Genes with Different Fates following a Single Whole-Genome Duplication in Flowering Plants.</title>
        <authorList>
            <person name="Shi T."/>
            <person name="Rahmani R.S."/>
            <person name="Gugger P.F."/>
            <person name="Wang M."/>
            <person name="Li H."/>
            <person name="Zhang Y."/>
            <person name="Li Z."/>
            <person name="Wang Q."/>
            <person name="Van de Peer Y."/>
            <person name="Marchal K."/>
            <person name="Chen J."/>
        </authorList>
    </citation>
    <scope>NUCLEOTIDE SEQUENCE [LARGE SCALE GENOMIC DNA]</scope>
    <source>
        <tissue evidence="2">Leaf</tissue>
    </source>
</reference>
<accession>A0A822YST9</accession>
<protein>
    <recommendedName>
        <fullName evidence="4">Transmembrane protein</fullName>
    </recommendedName>
</protein>
<sequence length="42" mass="5164">MEFMVETEWEEEEILWRASICLFCVGWFLLFLELWKVFVASC</sequence>